<feature type="region of interest" description="Disordered" evidence="1">
    <location>
        <begin position="447"/>
        <end position="473"/>
    </location>
</feature>
<dbReference type="EMBL" id="NSIT01000031">
    <property type="protein sequence ID" value="PJE80120.1"/>
    <property type="molecule type" value="Genomic_DNA"/>
</dbReference>
<protein>
    <submittedName>
        <fullName evidence="2">Uncharacterized protein</fullName>
    </submittedName>
</protein>
<gene>
    <name evidence="2" type="ORF">CI610_00886</name>
</gene>
<comment type="caution">
    <text evidence="2">The sequence shown here is derived from an EMBL/GenBank/DDBJ whole genome shotgun (WGS) entry which is preliminary data.</text>
</comment>
<evidence type="ECO:0000256" key="1">
    <source>
        <dbReference type="SAM" id="MobiDB-lite"/>
    </source>
</evidence>
<sequence>MYKKLHNLAQHYLYALCLSTLAWDNESFAIGWQPIKQTPELTTLRLIISHPDSDQLIGMTCDSWYTGQMYYDLSSHGQDLPCIRWSCLGKITAQKPAASYTEDSESSDSDSDNSDILSPAIFSPLNLETNTPPICRHRLSSSCCQVYVIPAPLTQDEVNPLATAVPKLLTVIRYFDNETVEFNEVLQMEITDREACFSKDSGTAAIHDDLFPRFSIADNTIYALYQYPSYKTAIQMSRLLTHSNEEAKEKKLAVIEEDIQTIIDFTQTNDNQCYWVNGEKAELHRLSITHDKNKAINQIHDIFSDLPFIPDRIILLNQYLFVWQETGHELLQMDKQDMTTVKHLLWSWEDSDNKYIYELFCWNHLLIARTDQGIYWLNLLQNGQKIATDWKYKTDDMNSDDRIYALTISLGTALALKGTTPDQYHGRTCEDQWILVGMPAKELCNISDSTEEDDSSTSSLSEGVDSTSHTHQK</sequence>
<feature type="compositionally biased region" description="Low complexity" evidence="1">
    <location>
        <begin position="456"/>
        <end position="467"/>
    </location>
</feature>
<organism evidence="2">
    <name type="scientific">invertebrate metagenome</name>
    <dbReference type="NCBI Taxonomy" id="1711999"/>
    <lineage>
        <taxon>unclassified sequences</taxon>
        <taxon>metagenomes</taxon>
        <taxon>organismal metagenomes</taxon>
    </lineage>
</organism>
<reference evidence="2" key="1">
    <citation type="journal article" date="2017" name="Appl. Environ. Microbiol.">
        <title>Molecular characterization of an Endozoicomonas-like organism causing infection in king scallop Pecten maximus L.</title>
        <authorList>
            <person name="Cano I."/>
            <person name="van Aerle R."/>
            <person name="Ross S."/>
            <person name="Verner-Jeffreys D.W."/>
            <person name="Paley R.K."/>
            <person name="Rimmer G."/>
            <person name="Ryder D."/>
            <person name="Hooper P."/>
            <person name="Stone D."/>
            <person name="Feist S.W."/>
        </authorList>
    </citation>
    <scope>NUCLEOTIDE SEQUENCE</scope>
</reference>
<dbReference type="AlphaFoldDB" id="A0A2H9TA56"/>
<accession>A0A2H9TA56</accession>
<evidence type="ECO:0000313" key="2">
    <source>
        <dbReference type="EMBL" id="PJE80120.1"/>
    </source>
</evidence>
<proteinExistence type="predicted"/>
<name>A0A2H9TA56_9ZZZZ</name>